<evidence type="ECO:0000313" key="1">
    <source>
        <dbReference type="EMBL" id="TGO08209.1"/>
    </source>
</evidence>
<dbReference type="AlphaFoldDB" id="A0A4Z1EAI2"/>
<comment type="caution">
    <text evidence="1">The sequence shown here is derived from an EMBL/GenBank/DDBJ whole genome shotgun (WGS) entry which is preliminary data.</text>
</comment>
<reference evidence="1 2" key="1">
    <citation type="submission" date="2017-12" db="EMBL/GenBank/DDBJ databases">
        <title>Comparative genomics of Botrytis spp.</title>
        <authorList>
            <person name="Valero-Jimenez C.A."/>
            <person name="Tapia P."/>
            <person name="Veloso J."/>
            <person name="Silva-Moreno E."/>
            <person name="Staats M."/>
            <person name="Valdes J.H."/>
            <person name="Van Kan J.A.L."/>
        </authorList>
    </citation>
    <scope>NUCLEOTIDE SEQUENCE [LARGE SCALE GENOMIC DNA]</scope>
    <source>
        <strain evidence="1 2">Bt9001</strain>
    </source>
</reference>
<dbReference type="Proteomes" id="UP000297777">
    <property type="component" value="Unassembled WGS sequence"/>
</dbReference>
<accession>A0A4Z1EAI2</accession>
<protein>
    <submittedName>
        <fullName evidence="1">Uncharacterized protein</fullName>
    </submittedName>
</protein>
<proteinExistence type="predicted"/>
<name>A0A4Z1EAI2_9HELO</name>
<dbReference type="EMBL" id="PQXH01000221">
    <property type="protein sequence ID" value="TGO08209.1"/>
    <property type="molecule type" value="Genomic_DNA"/>
</dbReference>
<evidence type="ECO:0000313" key="2">
    <source>
        <dbReference type="Proteomes" id="UP000297777"/>
    </source>
</evidence>
<gene>
    <name evidence="1" type="ORF">BTUL_0221g00050</name>
</gene>
<keyword evidence="2" id="KW-1185">Reference proteome</keyword>
<sequence>MAVASVREEKSCATSSSAVGSSILSILNTPSRTSLVTLNFNGSEEKKVVENGITYQLIRLKLLLLSRC</sequence>
<organism evidence="1 2">
    <name type="scientific">Botrytis tulipae</name>
    <dbReference type="NCBI Taxonomy" id="87230"/>
    <lineage>
        <taxon>Eukaryota</taxon>
        <taxon>Fungi</taxon>
        <taxon>Dikarya</taxon>
        <taxon>Ascomycota</taxon>
        <taxon>Pezizomycotina</taxon>
        <taxon>Leotiomycetes</taxon>
        <taxon>Helotiales</taxon>
        <taxon>Sclerotiniaceae</taxon>
        <taxon>Botrytis</taxon>
    </lineage>
</organism>